<name>A0A327PK94_9BACT</name>
<dbReference type="Pfam" id="PF12902">
    <property type="entry name" value="Ferritin-like"/>
    <property type="match status" value="1"/>
</dbReference>
<dbReference type="RefSeq" id="WP_111611475.1">
    <property type="nucleotide sequence ID" value="NZ_QLLK01000005.1"/>
</dbReference>
<dbReference type="SUPFAM" id="SSF47240">
    <property type="entry name" value="Ferritin-like"/>
    <property type="match status" value="1"/>
</dbReference>
<evidence type="ECO:0000259" key="1">
    <source>
        <dbReference type="Pfam" id="PF12902"/>
    </source>
</evidence>
<dbReference type="PANTHER" id="PTHR34400">
    <property type="match status" value="1"/>
</dbReference>
<dbReference type="InterPro" id="IPR009078">
    <property type="entry name" value="Ferritin-like_SF"/>
</dbReference>
<dbReference type="InterPro" id="IPR012347">
    <property type="entry name" value="Ferritin-like"/>
</dbReference>
<dbReference type="PANTHER" id="PTHR34400:SF4">
    <property type="entry name" value="MEMBRANE PROTEIN"/>
    <property type="match status" value="1"/>
</dbReference>
<reference evidence="2 3" key="1">
    <citation type="submission" date="2018-06" db="EMBL/GenBank/DDBJ databases">
        <title>Genomic Encyclopedia of Archaeal and Bacterial Type Strains, Phase II (KMG-II): from individual species to whole genera.</title>
        <authorList>
            <person name="Goeker M."/>
        </authorList>
    </citation>
    <scope>NUCLEOTIDE SEQUENCE [LARGE SCALE GENOMIC DNA]</scope>
    <source>
        <strain evidence="2 3">DSM 23446</strain>
    </source>
</reference>
<dbReference type="Gene3D" id="1.20.1260.10">
    <property type="match status" value="1"/>
</dbReference>
<evidence type="ECO:0000313" key="2">
    <source>
        <dbReference type="EMBL" id="RAI90116.1"/>
    </source>
</evidence>
<gene>
    <name evidence="2" type="ORF">LV83_02123</name>
</gene>
<comment type="caution">
    <text evidence="2">The sequence shown here is derived from an EMBL/GenBank/DDBJ whole genome shotgun (WGS) entry which is preliminary data.</text>
</comment>
<protein>
    <submittedName>
        <fullName evidence="2">Rubrerythrin</fullName>
    </submittedName>
</protein>
<organism evidence="2 3">
    <name type="scientific">Algoriphagus yeomjeoni</name>
    <dbReference type="NCBI Taxonomy" id="291403"/>
    <lineage>
        <taxon>Bacteria</taxon>
        <taxon>Pseudomonadati</taxon>
        <taxon>Bacteroidota</taxon>
        <taxon>Cytophagia</taxon>
        <taxon>Cytophagales</taxon>
        <taxon>Cyclobacteriaceae</taxon>
        <taxon>Algoriphagus</taxon>
    </lineage>
</organism>
<proteinExistence type="predicted"/>
<dbReference type="Proteomes" id="UP000249610">
    <property type="component" value="Unassembled WGS sequence"/>
</dbReference>
<sequence>MILLKKITIDSIEDLRNAVQTAIELEHSTIPPYLTANFTLHNTGNDEISNIIGSVVGEEMLHLSIASNLLTAIGGKPCLNKPDFIPTYPGPLPGGVDSGLTVPLEKFSVDLVQNVFMSIEEPEHPISIKALANYAGSDEPMTIGQFYQKIKDKLKRMEEAAGPGKTIFTGKIEDQMTFEKFFPANLLFPITDLDSAIRGIDIIVDQGEGTSTDPFVNPDDSEIEEPAHYYRFQEIVKGKKLVKDPNAENGYSYSGAPVPLDSTHIPNMWPNPKMSDYPTNSLAFVNSKFFNYSYTYLLNSLHRTFNGEPEQINEAMGLMFSLRLYALTLLKTPDPNHPGFMAGPSFEFVTGEDLTPAERAKLKH</sequence>
<keyword evidence="3" id="KW-1185">Reference proteome</keyword>
<feature type="domain" description="Iminophenyl-pyruvate dimer synthase" evidence="1">
    <location>
        <begin position="19"/>
        <end position="236"/>
    </location>
</feature>
<dbReference type="AlphaFoldDB" id="A0A327PK94"/>
<evidence type="ECO:0000313" key="3">
    <source>
        <dbReference type="Proteomes" id="UP000249610"/>
    </source>
</evidence>
<dbReference type="InterPro" id="IPR026820">
    <property type="entry name" value="VioB/RebD_dom"/>
</dbReference>
<dbReference type="EMBL" id="QLLK01000005">
    <property type="protein sequence ID" value="RAI90116.1"/>
    <property type="molecule type" value="Genomic_DNA"/>
</dbReference>
<accession>A0A327PK94</accession>
<dbReference type="OrthoDB" id="9795032at2"/>